<dbReference type="Proteomes" id="UP000283895">
    <property type="component" value="Unassembled WGS sequence"/>
</dbReference>
<dbReference type="EMBL" id="LKEA01000029">
    <property type="protein sequence ID" value="ROV97409.1"/>
    <property type="molecule type" value="Genomic_DNA"/>
</dbReference>
<reference evidence="2 3" key="1">
    <citation type="submission" date="2015-09" db="EMBL/GenBank/DDBJ databases">
        <title>Host preference determinants of Valsa canker pathogens revealed by comparative genomics.</title>
        <authorList>
            <person name="Yin Z."/>
            <person name="Huang L."/>
        </authorList>
    </citation>
    <scope>NUCLEOTIDE SEQUENCE [LARGE SCALE GENOMIC DNA]</scope>
    <source>
        <strain evidence="2 3">03-1</strain>
    </source>
</reference>
<sequence>MARERNPSPPLAKQVLVQPMLDDRTIGRYRPSWPVRKMLVYSEAYNKFGWECYVRVDKAGREAADVSIYAAPQVPGRAKVEDLVGLPRTYMDTGELDLFRDEDLEYAQKLLHANVKVEFHLYPGVPHAFQASVTPSVVTRAYENHKRVIQAVHME</sequence>
<evidence type="ECO:0000313" key="2">
    <source>
        <dbReference type="EMBL" id="ROV97409.1"/>
    </source>
</evidence>
<comment type="caution">
    <text evidence="2">The sequence shown here is derived from an EMBL/GenBank/DDBJ whole genome shotgun (WGS) entry which is preliminary data.</text>
</comment>
<dbReference type="Pfam" id="PF07859">
    <property type="entry name" value="Abhydrolase_3"/>
    <property type="match status" value="1"/>
</dbReference>
<dbReference type="InterPro" id="IPR029058">
    <property type="entry name" value="AB_hydrolase_fold"/>
</dbReference>
<evidence type="ECO:0000313" key="3">
    <source>
        <dbReference type="Proteomes" id="UP000283895"/>
    </source>
</evidence>
<gene>
    <name evidence="2" type="ORF">VMCG_06940</name>
</gene>
<dbReference type="Gene3D" id="3.40.50.1820">
    <property type="entry name" value="alpha/beta hydrolase"/>
    <property type="match status" value="1"/>
</dbReference>
<proteinExistence type="predicted"/>
<dbReference type="OrthoDB" id="408631at2759"/>
<keyword evidence="3" id="KW-1185">Reference proteome</keyword>
<name>A0A423W263_9PEZI</name>
<dbReference type="SUPFAM" id="SSF53474">
    <property type="entry name" value="alpha/beta-Hydrolases"/>
    <property type="match status" value="1"/>
</dbReference>
<dbReference type="GO" id="GO:0016787">
    <property type="term" value="F:hydrolase activity"/>
    <property type="evidence" value="ECO:0007669"/>
    <property type="project" value="InterPro"/>
</dbReference>
<dbReference type="InterPro" id="IPR013094">
    <property type="entry name" value="AB_hydrolase_3"/>
</dbReference>
<accession>A0A423W263</accession>
<organism evidence="2 3">
    <name type="scientific">Cytospora schulzeri</name>
    <dbReference type="NCBI Taxonomy" id="448051"/>
    <lineage>
        <taxon>Eukaryota</taxon>
        <taxon>Fungi</taxon>
        <taxon>Dikarya</taxon>
        <taxon>Ascomycota</taxon>
        <taxon>Pezizomycotina</taxon>
        <taxon>Sordariomycetes</taxon>
        <taxon>Sordariomycetidae</taxon>
        <taxon>Diaporthales</taxon>
        <taxon>Cytosporaceae</taxon>
        <taxon>Cytospora</taxon>
    </lineage>
</organism>
<feature type="domain" description="Alpha/beta hydrolase fold-3" evidence="1">
    <location>
        <begin position="2"/>
        <end position="130"/>
    </location>
</feature>
<dbReference type="AlphaFoldDB" id="A0A423W263"/>
<dbReference type="STRING" id="356882.A0A423W263"/>
<protein>
    <recommendedName>
        <fullName evidence="1">Alpha/beta hydrolase fold-3 domain-containing protein</fullName>
    </recommendedName>
</protein>
<evidence type="ECO:0000259" key="1">
    <source>
        <dbReference type="Pfam" id="PF07859"/>
    </source>
</evidence>